<comment type="caution">
    <text evidence="8">The sequence shown here is derived from an EMBL/GenBank/DDBJ whole genome shotgun (WGS) entry which is preliminary data.</text>
</comment>
<dbReference type="GO" id="GO:0050136">
    <property type="term" value="F:NADH dehydrogenase (quinone) (non-electrogenic) activity"/>
    <property type="evidence" value="ECO:0007669"/>
    <property type="project" value="UniProtKB-EC"/>
</dbReference>
<dbReference type="EMBL" id="JARRAF010000012">
    <property type="protein sequence ID" value="MDK2124812.1"/>
    <property type="molecule type" value="Genomic_DNA"/>
</dbReference>
<comment type="catalytic activity">
    <reaction evidence="5">
        <text>a quinone + NADH + 5 H(+)(in) = a quinol + NAD(+) + 4 H(+)(out)</text>
        <dbReference type="Rhea" id="RHEA:57888"/>
        <dbReference type="ChEBI" id="CHEBI:15378"/>
        <dbReference type="ChEBI" id="CHEBI:24646"/>
        <dbReference type="ChEBI" id="CHEBI:57540"/>
        <dbReference type="ChEBI" id="CHEBI:57945"/>
        <dbReference type="ChEBI" id="CHEBI:132124"/>
    </reaction>
</comment>
<evidence type="ECO:0000259" key="7">
    <source>
        <dbReference type="Pfam" id="PF00361"/>
    </source>
</evidence>
<gene>
    <name evidence="5 8" type="primary">nuoN</name>
    <name evidence="8" type="ORF">PZA18_12220</name>
</gene>
<comment type="subcellular location">
    <subcellularLocation>
        <location evidence="5">Cell membrane</location>
        <topology evidence="5">Multi-pass membrane protein</topology>
    </subcellularLocation>
    <subcellularLocation>
        <location evidence="1">Endomembrane system</location>
        <topology evidence="1">Multi-pass membrane protein</topology>
    </subcellularLocation>
    <subcellularLocation>
        <location evidence="6">Membrane</location>
        <topology evidence="6">Multi-pass membrane protein</topology>
    </subcellularLocation>
</comment>
<evidence type="ECO:0000256" key="3">
    <source>
        <dbReference type="ARBA" id="ARBA00022989"/>
    </source>
</evidence>
<dbReference type="NCBIfam" id="NF004442">
    <property type="entry name" value="PRK05777.1-5"/>
    <property type="match status" value="1"/>
</dbReference>
<keyword evidence="5" id="KW-1278">Translocase</keyword>
<evidence type="ECO:0000256" key="2">
    <source>
        <dbReference type="ARBA" id="ARBA00022692"/>
    </source>
</evidence>
<evidence type="ECO:0000313" key="9">
    <source>
        <dbReference type="Proteomes" id="UP001172778"/>
    </source>
</evidence>
<accession>A0ABT7E1M9</accession>
<evidence type="ECO:0000256" key="4">
    <source>
        <dbReference type="ARBA" id="ARBA00023136"/>
    </source>
</evidence>
<evidence type="ECO:0000256" key="5">
    <source>
        <dbReference type="HAMAP-Rule" id="MF_00445"/>
    </source>
</evidence>
<dbReference type="Pfam" id="PF00361">
    <property type="entry name" value="Proton_antipo_M"/>
    <property type="match status" value="1"/>
</dbReference>
<comment type="function">
    <text evidence="5">NDH-1 shuttles electrons from NADH, via FMN and iron-sulfur (Fe-S) centers, to quinones in the respiratory chain. The immediate electron acceptor for the enzyme in this species is believed to be ubiquinone. Couples the redox reaction to proton translocation (for every two electrons transferred, four hydrogen ions are translocated across the cytoplasmic membrane), and thus conserves the redox energy in a proton gradient.</text>
</comment>
<dbReference type="PANTHER" id="PTHR22773">
    <property type="entry name" value="NADH DEHYDROGENASE"/>
    <property type="match status" value="1"/>
</dbReference>
<feature type="transmembrane region" description="Helical" evidence="5">
    <location>
        <begin position="407"/>
        <end position="427"/>
    </location>
</feature>
<dbReference type="InterPro" id="IPR010096">
    <property type="entry name" value="NADH-Q_OxRdtase_suN/2"/>
</dbReference>
<feature type="domain" description="NADH:quinone oxidoreductase/Mrp antiporter transmembrane" evidence="7">
    <location>
        <begin position="129"/>
        <end position="421"/>
    </location>
</feature>
<feature type="transmembrane region" description="Helical" evidence="5">
    <location>
        <begin position="43"/>
        <end position="61"/>
    </location>
</feature>
<keyword evidence="5" id="KW-0813">Transport</keyword>
<evidence type="ECO:0000256" key="1">
    <source>
        <dbReference type="ARBA" id="ARBA00004127"/>
    </source>
</evidence>
<organism evidence="8 9">
    <name type="scientific">Parachitinimonas caeni</name>
    <dbReference type="NCBI Taxonomy" id="3031301"/>
    <lineage>
        <taxon>Bacteria</taxon>
        <taxon>Pseudomonadati</taxon>
        <taxon>Pseudomonadota</taxon>
        <taxon>Betaproteobacteria</taxon>
        <taxon>Neisseriales</taxon>
        <taxon>Chitinibacteraceae</taxon>
        <taxon>Parachitinimonas</taxon>
    </lineage>
</organism>
<feature type="transmembrane region" description="Helical" evidence="5">
    <location>
        <begin position="331"/>
        <end position="351"/>
    </location>
</feature>
<keyword evidence="3 5" id="KW-1133">Transmembrane helix</keyword>
<keyword evidence="2 5" id="KW-0812">Transmembrane</keyword>
<keyword evidence="5" id="KW-0520">NAD</keyword>
<feature type="transmembrane region" description="Helical" evidence="5">
    <location>
        <begin position="276"/>
        <end position="296"/>
    </location>
</feature>
<dbReference type="Proteomes" id="UP001172778">
    <property type="component" value="Unassembled WGS sequence"/>
</dbReference>
<feature type="transmembrane region" description="Helical" evidence="5">
    <location>
        <begin position="12"/>
        <end position="31"/>
    </location>
</feature>
<keyword evidence="5" id="KW-1003">Cell membrane</keyword>
<evidence type="ECO:0000256" key="6">
    <source>
        <dbReference type="RuleBase" id="RU000320"/>
    </source>
</evidence>
<feature type="transmembrane region" description="Helical" evidence="5">
    <location>
        <begin position="371"/>
        <end position="395"/>
    </location>
</feature>
<comment type="similarity">
    <text evidence="5">Belongs to the complex I subunit 2 family.</text>
</comment>
<protein>
    <recommendedName>
        <fullName evidence="5">NADH-quinone oxidoreductase subunit N</fullName>
        <ecNumber evidence="5">7.1.1.-</ecNumber>
    </recommendedName>
    <alternativeName>
        <fullName evidence="5">NADH dehydrogenase I subunit N</fullName>
    </alternativeName>
    <alternativeName>
        <fullName evidence="5">NDH-1 subunit N</fullName>
    </alternativeName>
</protein>
<feature type="transmembrane region" description="Helical" evidence="5">
    <location>
        <begin position="207"/>
        <end position="231"/>
    </location>
</feature>
<keyword evidence="5" id="KW-0874">Quinone</keyword>
<evidence type="ECO:0000313" key="8">
    <source>
        <dbReference type="EMBL" id="MDK2124812.1"/>
    </source>
</evidence>
<feature type="transmembrane region" description="Helical" evidence="5">
    <location>
        <begin position="447"/>
        <end position="466"/>
    </location>
</feature>
<comment type="subunit">
    <text evidence="5">NDH-1 is composed of 14 different subunits. Subunits NuoA, H, J, K, L, M, N constitute the membrane sector of the complex.</text>
</comment>
<sequence>MISPWNSADLTFLKPELWLLCSACVILLLDLVSKDQRKAVTHWLSLLSLGIAAILVLAGGVKSPQIVFSGMYVVDQLSGLLKFGSACLVGLVLIYGRQYFIDRSMLTGEVYVLSLFGLLGMFVMTSAFSFLTLYMGLELLSLSLYAMVALRKDDSLAIEASMKYFILGALASGMLLYGMSMLYGATGSLHLSEVSARIAQGQTSRDFLVLGLIFIVAGIAFKLGTVPFHMWVPDVYQGAPTPITMLIGSAPKLAAVAFVIRLLVQGLPAAFVDWQSMLIVLSVASIVVGNVAAIAQQNIKRMLAYSTISHMGFMLLGLIAGDAGGVAASIFYALVYSFTTISGFGILLSLTRTGFESDNLANFKGLVKRSPWLALMMLMVMFSMAGIPAFVGFFAKLSVISAIVSHGFVWLAVLAVAFSLIGAFYYLRVVKVMFFDDSDLDVVDSPFSLKCFVSVNALLLLVAGLIPQPFLSICADAVNLSLLG</sequence>
<reference evidence="8" key="1">
    <citation type="submission" date="2023-03" db="EMBL/GenBank/DDBJ databases">
        <title>Chitinimonas shenzhenensis gen. nov., sp. nov., a novel member of family Burkholderiaceae isolated from activated sludge collected in Shen Zhen, China.</title>
        <authorList>
            <person name="Wang X."/>
        </authorList>
    </citation>
    <scope>NUCLEOTIDE SEQUENCE</scope>
    <source>
        <strain evidence="8">DQS-5</strain>
    </source>
</reference>
<proteinExistence type="inferred from homology"/>
<keyword evidence="9" id="KW-1185">Reference proteome</keyword>
<keyword evidence="5" id="KW-0830">Ubiquinone</keyword>
<name>A0ABT7E1M9_9NEIS</name>
<feature type="transmembrane region" description="Helical" evidence="5">
    <location>
        <begin position="302"/>
        <end position="319"/>
    </location>
</feature>
<dbReference type="RefSeq" id="WP_284101124.1">
    <property type="nucleotide sequence ID" value="NZ_JARRAF010000012.1"/>
</dbReference>
<dbReference type="EC" id="7.1.1.-" evidence="5"/>
<dbReference type="PRINTS" id="PR01434">
    <property type="entry name" value="NADHDHGNASE5"/>
</dbReference>
<dbReference type="InterPro" id="IPR001750">
    <property type="entry name" value="ND/Mrp_TM"/>
</dbReference>
<feature type="transmembrane region" description="Helical" evidence="5">
    <location>
        <begin position="164"/>
        <end position="186"/>
    </location>
</feature>
<dbReference type="HAMAP" id="MF_00445">
    <property type="entry name" value="NDH1_NuoN_1"/>
    <property type="match status" value="1"/>
</dbReference>
<keyword evidence="4 5" id="KW-0472">Membrane</keyword>
<feature type="transmembrane region" description="Helical" evidence="5">
    <location>
        <begin position="81"/>
        <end position="100"/>
    </location>
</feature>
<keyword evidence="8" id="KW-0560">Oxidoreductase</keyword>
<dbReference type="NCBIfam" id="TIGR01770">
    <property type="entry name" value="NDH_I_N"/>
    <property type="match status" value="1"/>
</dbReference>
<feature type="transmembrane region" description="Helical" evidence="5">
    <location>
        <begin position="112"/>
        <end position="137"/>
    </location>
</feature>